<dbReference type="SUPFAM" id="SSF53649">
    <property type="entry name" value="Alkaline phosphatase-like"/>
    <property type="match status" value="1"/>
</dbReference>
<gene>
    <name evidence="4" type="ORF">OG350_36760</name>
</gene>
<dbReference type="EMBL" id="CP108164">
    <property type="protein sequence ID" value="WTQ85509.1"/>
    <property type="molecule type" value="Genomic_DNA"/>
</dbReference>
<evidence type="ECO:0000313" key="4">
    <source>
        <dbReference type="EMBL" id="WTQ85509.1"/>
    </source>
</evidence>
<evidence type="ECO:0000256" key="2">
    <source>
        <dbReference type="ARBA" id="ARBA00022801"/>
    </source>
</evidence>
<protein>
    <submittedName>
        <fullName evidence="4">Sulfatase</fullName>
    </submittedName>
</protein>
<dbReference type="Proteomes" id="UP001622557">
    <property type="component" value="Chromosome"/>
</dbReference>
<dbReference type="RefSeq" id="WP_405454175.1">
    <property type="nucleotide sequence ID" value="NZ_CP108164.1"/>
</dbReference>
<feature type="domain" description="Sulfatase N-terminal" evidence="3">
    <location>
        <begin position="4"/>
        <end position="333"/>
    </location>
</feature>
<dbReference type="InterPro" id="IPR017850">
    <property type="entry name" value="Alkaline_phosphatase_core_sf"/>
</dbReference>
<evidence type="ECO:0000313" key="5">
    <source>
        <dbReference type="Proteomes" id="UP001622557"/>
    </source>
</evidence>
<accession>A0ABZ1L1N9</accession>
<dbReference type="PANTHER" id="PTHR45953:SF1">
    <property type="entry name" value="IDURONATE 2-SULFATASE"/>
    <property type="match status" value="1"/>
</dbReference>
<evidence type="ECO:0000259" key="3">
    <source>
        <dbReference type="Pfam" id="PF00884"/>
    </source>
</evidence>
<keyword evidence="1" id="KW-0479">Metal-binding</keyword>
<dbReference type="InterPro" id="IPR000917">
    <property type="entry name" value="Sulfatase_N"/>
</dbReference>
<evidence type="ECO:0000256" key="1">
    <source>
        <dbReference type="ARBA" id="ARBA00022723"/>
    </source>
</evidence>
<name>A0ABZ1L1N9_STRAH</name>
<organism evidence="4 5">
    <name type="scientific">Streptomyces achromogenes</name>
    <dbReference type="NCBI Taxonomy" id="67255"/>
    <lineage>
        <taxon>Bacteria</taxon>
        <taxon>Bacillati</taxon>
        <taxon>Actinomycetota</taxon>
        <taxon>Actinomycetes</taxon>
        <taxon>Kitasatosporales</taxon>
        <taxon>Streptomycetaceae</taxon>
        <taxon>Streptomyces</taxon>
    </lineage>
</organism>
<dbReference type="PANTHER" id="PTHR45953">
    <property type="entry name" value="IDURONATE 2-SULFATASE"/>
    <property type="match status" value="1"/>
</dbReference>
<sequence>MKAVMVMFDSLNRHMLPPYGGPEWVHAPNFAGLAARTVTYDTCYAGSMPCMPARRELHTGRHNFLHRGWGPLEPFDDSMPELLKENGVHTHLVSDHQHYWEDGGATYHGRYSTWEFFRGQEGDPWKGHVADPRPPEDLRAGRGELWRQDWVNRQYLGSEAEQPQTLTFDAGLEFLSVNHAEDDWFLQIETFDPHEPFFTQAHYKDLYPHDYDGPHFDWPDYNRVTETPEQVAHARYEYAALLSMCDHSLGRVLDAMDTHGLWDDTLLIVCTDHGFLLGEKGWWAKVVQPWYEELVHIPLFVHDPRRPDRAGTHDATLVQTIDIAPTLLEYFGVDRTPDMQGRPLGGTDGTAGAGAGRTSALFGMFGGHVNITDGRYVYMRACHDDTNLPLNEYTLMPTRIRGRFTPRELADITLAEPFSFTKGVRTVRIPAPAPALLGPQRFGTLLFDLASDPHQERPIVDDAVELRMIRLLIEQLRANDAPHDQYERLGLPQEPDSADERHLLVAAQREWADVAREPAARADEFPEGTLNLRTPLARLLAEPAAADAVRRIVPGLLDTELLTLRGGGTLLHIAAFTGRPGRAQLTELAGELARLFPAARTDSTADDAEVPA</sequence>
<reference evidence="4 5" key="1">
    <citation type="submission" date="2022-10" db="EMBL/GenBank/DDBJ databases">
        <title>The complete genomes of actinobacterial strains from the NBC collection.</title>
        <authorList>
            <person name="Joergensen T.S."/>
            <person name="Alvarez Arevalo M."/>
            <person name="Sterndorff E.B."/>
            <person name="Faurdal D."/>
            <person name="Vuksanovic O."/>
            <person name="Mourched A.-S."/>
            <person name="Charusanti P."/>
            <person name="Shaw S."/>
            <person name="Blin K."/>
            <person name="Weber T."/>
        </authorList>
    </citation>
    <scope>NUCLEOTIDE SEQUENCE [LARGE SCALE GENOMIC DNA]</scope>
    <source>
        <strain evidence="4 5">NBC_00156</strain>
    </source>
</reference>
<dbReference type="CDD" id="cd16148">
    <property type="entry name" value="sulfatase_like"/>
    <property type="match status" value="1"/>
</dbReference>
<dbReference type="Gene3D" id="3.40.720.10">
    <property type="entry name" value="Alkaline Phosphatase, subunit A"/>
    <property type="match status" value="1"/>
</dbReference>
<proteinExistence type="predicted"/>
<keyword evidence="5" id="KW-1185">Reference proteome</keyword>
<dbReference type="Pfam" id="PF00884">
    <property type="entry name" value="Sulfatase"/>
    <property type="match status" value="1"/>
</dbReference>
<keyword evidence="2" id="KW-0378">Hydrolase</keyword>
<dbReference type="GeneID" id="97286115"/>